<dbReference type="AlphaFoldDB" id="A0A2P2JD83"/>
<evidence type="ECO:0000259" key="9">
    <source>
        <dbReference type="PROSITE" id="PS50157"/>
    </source>
</evidence>
<reference evidence="10" key="1">
    <citation type="submission" date="2018-02" db="EMBL/GenBank/DDBJ databases">
        <title>Rhizophora mucronata_Transcriptome.</title>
        <authorList>
            <person name="Meera S.P."/>
            <person name="Sreeshan A."/>
            <person name="Augustine A."/>
        </authorList>
    </citation>
    <scope>NUCLEOTIDE SEQUENCE</scope>
    <source>
        <tissue evidence="10">Leaf</tissue>
    </source>
</reference>
<dbReference type="GO" id="GO:0003700">
    <property type="term" value="F:DNA-binding transcription factor activity"/>
    <property type="evidence" value="ECO:0007669"/>
    <property type="project" value="TreeGrafter"/>
</dbReference>
<evidence type="ECO:0000256" key="2">
    <source>
        <dbReference type="ARBA" id="ARBA00022723"/>
    </source>
</evidence>
<dbReference type="InterPro" id="IPR036236">
    <property type="entry name" value="Znf_C2H2_sf"/>
</dbReference>
<dbReference type="PROSITE" id="PS50157">
    <property type="entry name" value="ZINC_FINGER_C2H2_2"/>
    <property type="match status" value="2"/>
</dbReference>
<protein>
    <submittedName>
        <fullName evidence="10">Zinc finger protein</fullName>
    </submittedName>
</protein>
<dbReference type="PANTHER" id="PTHR46179">
    <property type="entry name" value="ZINC FINGER PROTEIN"/>
    <property type="match status" value="1"/>
</dbReference>
<dbReference type="InterPro" id="IPR051061">
    <property type="entry name" value="Zinc_finger_trans_reg"/>
</dbReference>
<organism evidence="10">
    <name type="scientific">Rhizophora mucronata</name>
    <name type="common">Asiatic mangrove</name>
    <dbReference type="NCBI Taxonomy" id="61149"/>
    <lineage>
        <taxon>Eukaryota</taxon>
        <taxon>Viridiplantae</taxon>
        <taxon>Streptophyta</taxon>
        <taxon>Embryophyta</taxon>
        <taxon>Tracheophyta</taxon>
        <taxon>Spermatophyta</taxon>
        <taxon>Magnoliopsida</taxon>
        <taxon>eudicotyledons</taxon>
        <taxon>Gunneridae</taxon>
        <taxon>Pentapetalae</taxon>
        <taxon>rosids</taxon>
        <taxon>fabids</taxon>
        <taxon>Malpighiales</taxon>
        <taxon>Rhizophoraceae</taxon>
        <taxon>Rhizophora</taxon>
    </lineage>
</organism>
<evidence type="ECO:0000256" key="4">
    <source>
        <dbReference type="ARBA" id="ARBA00022833"/>
    </source>
</evidence>
<evidence type="ECO:0000256" key="6">
    <source>
        <dbReference type="ARBA" id="ARBA00023163"/>
    </source>
</evidence>
<comment type="subcellular location">
    <subcellularLocation>
        <location evidence="1">Nucleus</location>
    </subcellularLocation>
</comment>
<dbReference type="PROSITE" id="PS00028">
    <property type="entry name" value="ZINC_FINGER_C2H2_1"/>
    <property type="match status" value="4"/>
</dbReference>
<dbReference type="EMBL" id="GGEC01010952">
    <property type="protein sequence ID" value="MBW91435.1"/>
    <property type="molecule type" value="Transcribed_RNA"/>
</dbReference>
<feature type="domain" description="C2H2-type" evidence="9">
    <location>
        <begin position="115"/>
        <end position="145"/>
    </location>
</feature>
<dbReference type="SMART" id="SM00355">
    <property type="entry name" value="ZnF_C2H2"/>
    <property type="match status" value="5"/>
</dbReference>
<evidence type="ECO:0000256" key="3">
    <source>
        <dbReference type="ARBA" id="ARBA00022771"/>
    </source>
</evidence>
<dbReference type="Gene3D" id="3.30.160.60">
    <property type="entry name" value="Classic Zinc Finger"/>
    <property type="match status" value="2"/>
</dbReference>
<dbReference type="GO" id="GO:0005730">
    <property type="term" value="C:nucleolus"/>
    <property type="evidence" value="ECO:0007669"/>
    <property type="project" value="TreeGrafter"/>
</dbReference>
<keyword evidence="7" id="KW-0539">Nucleus</keyword>
<dbReference type="PANTHER" id="PTHR46179:SF13">
    <property type="entry name" value="C2H2-TYPE DOMAIN-CONTAINING PROTEIN"/>
    <property type="match status" value="1"/>
</dbReference>
<dbReference type="InterPro" id="IPR013087">
    <property type="entry name" value="Znf_C2H2_type"/>
</dbReference>
<dbReference type="GO" id="GO:0080084">
    <property type="term" value="F:5S rDNA binding"/>
    <property type="evidence" value="ECO:0007669"/>
    <property type="project" value="TreeGrafter"/>
</dbReference>
<keyword evidence="4" id="KW-0862">Zinc</keyword>
<keyword evidence="2" id="KW-0479">Metal-binding</keyword>
<evidence type="ECO:0000256" key="5">
    <source>
        <dbReference type="ARBA" id="ARBA00023015"/>
    </source>
</evidence>
<keyword evidence="5" id="KW-0805">Transcription regulation</keyword>
<evidence type="ECO:0000313" key="10">
    <source>
        <dbReference type="EMBL" id="MBW91435.1"/>
    </source>
</evidence>
<dbReference type="GO" id="GO:0006357">
    <property type="term" value="P:regulation of transcription by RNA polymerase II"/>
    <property type="evidence" value="ECO:0007669"/>
    <property type="project" value="TreeGrafter"/>
</dbReference>
<evidence type="ECO:0000256" key="8">
    <source>
        <dbReference type="PROSITE-ProRule" id="PRU00042"/>
    </source>
</evidence>
<feature type="domain" description="C2H2-type" evidence="9">
    <location>
        <begin position="24"/>
        <end position="53"/>
    </location>
</feature>
<dbReference type="SUPFAM" id="SSF57667">
    <property type="entry name" value="beta-beta-alpha zinc fingers"/>
    <property type="match status" value="2"/>
</dbReference>
<name>A0A2P2JD83_RHIMU</name>
<accession>A0A2P2JD83</accession>
<sequence>MKRHLKRLHGQDSPSVNVKDQKQYVCQEVGCGKVFRYPSKLKNHEDSHVKLESVEAICLEPGCFKHFSNDQCLKAHIKSCHQYITCEICGTKQLKKNIKRHLRAHEAGGSSTEWIKCHVKNCCHTYSNKTNLNKHVKAVHLEVRPFACGFAGCGARFAYKHVRDKHEKSGCHIYTPGDFEESDEQFRLRLRGGRKRKCPTVEMLVRKRVTPPTELHSWLHSMDTHNQSGES</sequence>
<keyword evidence="3 8" id="KW-0863">Zinc-finger</keyword>
<evidence type="ECO:0000256" key="7">
    <source>
        <dbReference type="ARBA" id="ARBA00023242"/>
    </source>
</evidence>
<evidence type="ECO:0000256" key="1">
    <source>
        <dbReference type="ARBA" id="ARBA00004123"/>
    </source>
</evidence>
<keyword evidence="6" id="KW-0804">Transcription</keyword>
<dbReference type="GO" id="GO:0008270">
    <property type="term" value="F:zinc ion binding"/>
    <property type="evidence" value="ECO:0007669"/>
    <property type="project" value="UniProtKB-KW"/>
</dbReference>
<proteinExistence type="predicted"/>